<dbReference type="EnsemblMetazoa" id="AALB014996-RA">
    <property type="protein sequence ID" value="AALB014996-PA"/>
    <property type="gene ID" value="AALB014996"/>
</dbReference>
<dbReference type="STRING" id="7167.A0A182FZI1"/>
<evidence type="ECO:0000256" key="1">
    <source>
        <dbReference type="ARBA" id="ARBA00022670"/>
    </source>
</evidence>
<dbReference type="PROSITE" id="PS50240">
    <property type="entry name" value="TRYPSIN_DOM"/>
    <property type="match status" value="1"/>
</dbReference>
<evidence type="ECO:0000256" key="4">
    <source>
        <dbReference type="ARBA" id="ARBA00023157"/>
    </source>
</evidence>
<dbReference type="Gene3D" id="2.40.10.10">
    <property type="entry name" value="Trypsin-like serine proteases"/>
    <property type="match status" value="2"/>
</dbReference>
<protein>
    <submittedName>
        <fullName evidence="6">Uncharacterized protein</fullName>
    </submittedName>
</protein>
<keyword evidence="7" id="KW-1185">Reference proteome</keyword>
<dbReference type="VEuPathDB" id="VectorBase:AALB014996"/>
<organism evidence="6 7">
    <name type="scientific">Anopheles albimanus</name>
    <name type="common">New world malaria mosquito</name>
    <dbReference type="NCBI Taxonomy" id="7167"/>
    <lineage>
        <taxon>Eukaryota</taxon>
        <taxon>Metazoa</taxon>
        <taxon>Ecdysozoa</taxon>
        <taxon>Arthropoda</taxon>
        <taxon>Hexapoda</taxon>
        <taxon>Insecta</taxon>
        <taxon>Pterygota</taxon>
        <taxon>Neoptera</taxon>
        <taxon>Endopterygota</taxon>
        <taxon>Diptera</taxon>
        <taxon>Nematocera</taxon>
        <taxon>Culicoidea</taxon>
        <taxon>Culicidae</taxon>
        <taxon>Anophelinae</taxon>
        <taxon>Anopheles</taxon>
    </lineage>
</organism>
<keyword evidence="4" id="KW-1015">Disulfide bond</keyword>
<dbReference type="PANTHER" id="PTHR24276:SF96">
    <property type="entry name" value="PEPTIDASE S1 DOMAIN-CONTAINING PROTEIN"/>
    <property type="match status" value="1"/>
</dbReference>
<keyword evidence="1" id="KW-0645">Protease</keyword>
<dbReference type="InterPro" id="IPR050430">
    <property type="entry name" value="Peptidase_S1"/>
</dbReference>
<dbReference type="Proteomes" id="UP000069272">
    <property type="component" value="Chromosome 3R"/>
</dbReference>
<dbReference type="VEuPathDB" id="VectorBase:AALB20_034887"/>
<sequence>MAQSARFIFLVLSLVLFGGHFVKGQQEGVSDSGQQGSEDGGRVGRIVAGVPVTSTHQPYAVITNAISQRVFFFAGAVLSNTEIITSASALRSAGNITRLVSAVGSNPSFVNGTIYEYLKYEVHSGFNSTTLENDVAVITVNGTFAGLPNVRPITLATTEIPVSPSNRPTCVVVGWGQFANGNYHVNVSQTNYELLTDQECGGAIPPSIVCARPSGAGFACSFDGGAPLVCNGQLYGVLTDQTSCDITSRPAFQKFAKLPTIRIPGYTPAISNATLPIAPRKNYVSCP</sequence>
<dbReference type="GO" id="GO:0006508">
    <property type="term" value="P:proteolysis"/>
    <property type="evidence" value="ECO:0007669"/>
    <property type="project" value="UniProtKB-KW"/>
</dbReference>
<evidence type="ECO:0000313" key="7">
    <source>
        <dbReference type="Proteomes" id="UP000069272"/>
    </source>
</evidence>
<accession>A0A182FZI1</accession>
<dbReference type="SMART" id="SM00020">
    <property type="entry name" value="Tryp_SPc"/>
    <property type="match status" value="1"/>
</dbReference>
<reference evidence="6" key="2">
    <citation type="submission" date="2022-08" db="UniProtKB">
        <authorList>
            <consortium name="EnsemblMetazoa"/>
        </authorList>
    </citation>
    <scope>IDENTIFICATION</scope>
    <source>
        <strain evidence="6">STECLA/ALBI9_A</strain>
    </source>
</reference>
<name>A0A182FZI1_ANOAL</name>
<dbReference type="InterPro" id="IPR009003">
    <property type="entry name" value="Peptidase_S1_PA"/>
</dbReference>
<keyword evidence="2" id="KW-0378">Hydrolase</keyword>
<dbReference type="InterPro" id="IPR043504">
    <property type="entry name" value="Peptidase_S1_PA_chymotrypsin"/>
</dbReference>
<keyword evidence="3" id="KW-0720">Serine protease</keyword>
<dbReference type="SUPFAM" id="SSF50494">
    <property type="entry name" value="Trypsin-like serine proteases"/>
    <property type="match status" value="1"/>
</dbReference>
<dbReference type="GO" id="GO:0004252">
    <property type="term" value="F:serine-type endopeptidase activity"/>
    <property type="evidence" value="ECO:0007669"/>
    <property type="project" value="InterPro"/>
</dbReference>
<evidence type="ECO:0000256" key="5">
    <source>
        <dbReference type="ARBA" id="ARBA00024195"/>
    </source>
</evidence>
<reference evidence="6 7" key="1">
    <citation type="journal article" date="2017" name="G3 (Bethesda)">
        <title>The Physical Genome Mapping of Anopheles albimanus Corrected Scaffold Misassemblies and Identified Interarm Rearrangements in Genus Anopheles.</title>
        <authorList>
            <person name="Artemov G.N."/>
            <person name="Peery A.N."/>
            <person name="Jiang X."/>
            <person name="Tu Z."/>
            <person name="Stegniy V.N."/>
            <person name="Sharakhova M.V."/>
            <person name="Sharakhov I.V."/>
        </authorList>
    </citation>
    <scope>NUCLEOTIDE SEQUENCE [LARGE SCALE GENOMIC DNA]</scope>
    <source>
        <strain evidence="6 7">ALBI9_A</strain>
    </source>
</reference>
<dbReference type="PANTHER" id="PTHR24276">
    <property type="entry name" value="POLYSERASE-RELATED"/>
    <property type="match status" value="1"/>
</dbReference>
<comment type="similarity">
    <text evidence="5">Belongs to the peptidase S1 family. CLIP subfamily.</text>
</comment>
<dbReference type="Pfam" id="PF00089">
    <property type="entry name" value="Trypsin"/>
    <property type="match status" value="1"/>
</dbReference>
<dbReference type="AlphaFoldDB" id="A0A182FZI1"/>
<evidence type="ECO:0000256" key="2">
    <source>
        <dbReference type="ARBA" id="ARBA00022801"/>
    </source>
</evidence>
<dbReference type="InterPro" id="IPR001254">
    <property type="entry name" value="Trypsin_dom"/>
</dbReference>
<evidence type="ECO:0000256" key="3">
    <source>
        <dbReference type="ARBA" id="ARBA00022825"/>
    </source>
</evidence>
<proteinExistence type="inferred from homology"/>
<evidence type="ECO:0000313" key="6">
    <source>
        <dbReference type="EnsemblMetazoa" id="AALB014996-PA"/>
    </source>
</evidence>